<dbReference type="EMBL" id="JANLCJ010000493">
    <property type="protein sequence ID" value="MCS5737196.1"/>
    <property type="molecule type" value="Genomic_DNA"/>
</dbReference>
<reference evidence="1" key="1">
    <citation type="submission" date="2022-08" db="EMBL/GenBank/DDBJ databases">
        <authorList>
            <person name="Deng Y."/>
            <person name="Han X.-F."/>
            <person name="Zhang Y.-Q."/>
        </authorList>
    </citation>
    <scope>NUCLEOTIDE SEQUENCE</scope>
    <source>
        <strain evidence="1">CPCC 203386</strain>
    </source>
</reference>
<gene>
    <name evidence="1" type="ORF">N1032_26055</name>
</gene>
<protein>
    <submittedName>
        <fullName evidence="1">Uncharacterized protein</fullName>
    </submittedName>
</protein>
<dbReference type="InterPro" id="IPR036279">
    <property type="entry name" value="5-3_exonuclease_C_sf"/>
</dbReference>
<keyword evidence="2" id="KW-1185">Reference proteome</keyword>
<name>A0ABT2HB69_9MICO</name>
<comment type="caution">
    <text evidence="1">The sequence shown here is derived from an EMBL/GenBank/DDBJ whole genome shotgun (WGS) entry which is preliminary data.</text>
</comment>
<feature type="non-terminal residue" evidence="1">
    <location>
        <position position="185"/>
    </location>
</feature>
<organism evidence="1 2">
    <name type="scientific">Herbiconiux daphne</name>
    <dbReference type="NCBI Taxonomy" id="2970914"/>
    <lineage>
        <taxon>Bacteria</taxon>
        <taxon>Bacillati</taxon>
        <taxon>Actinomycetota</taxon>
        <taxon>Actinomycetes</taxon>
        <taxon>Micrococcales</taxon>
        <taxon>Microbacteriaceae</taxon>
        <taxon>Herbiconiux</taxon>
    </lineage>
</organism>
<dbReference type="RefSeq" id="WP_259543526.1">
    <property type="nucleotide sequence ID" value="NZ_JANLCJ010000493.1"/>
</dbReference>
<evidence type="ECO:0000313" key="2">
    <source>
        <dbReference type="Proteomes" id="UP001165586"/>
    </source>
</evidence>
<sequence>MEADDWMGIEQRKDIDNSIIASRDKDLKTVSGWHYRWACGENQPEVLPHWISEFESKHFFFHQMLIGDSTDNICGCGRRREVMWGGKLCMRRKGIGEKAAISLLSNCRSIQDLYDVVSQCYQNEFGDTWEDAMLENARLLFIGQTPDNLFDWDWIDYTLEKEIINDEVICGTGTEPENNSSGESR</sequence>
<dbReference type="SUPFAM" id="SSF47807">
    <property type="entry name" value="5' to 3' exonuclease, C-terminal subdomain"/>
    <property type="match status" value="1"/>
</dbReference>
<dbReference type="Proteomes" id="UP001165586">
    <property type="component" value="Unassembled WGS sequence"/>
</dbReference>
<evidence type="ECO:0000313" key="1">
    <source>
        <dbReference type="EMBL" id="MCS5737196.1"/>
    </source>
</evidence>
<accession>A0ABT2HB69</accession>
<proteinExistence type="predicted"/>
<dbReference type="Gene3D" id="1.10.150.20">
    <property type="entry name" value="5' to 3' exonuclease, C-terminal subdomain"/>
    <property type="match status" value="1"/>
</dbReference>